<evidence type="ECO:0000256" key="7">
    <source>
        <dbReference type="ARBA" id="ARBA00023163"/>
    </source>
</evidence>
<dbReference type="OrthoDB" id="9816541at2"/>
<gene>
    <name evidence="9" type="ORF">FE784_29395</name>
</gene>
<evidence type="ECO:0000256" key="1">
    <source>
        <dbReference type="ARBA" id="ARBA00004196"/>
    </source>
</evidence>
<evidence type="ECO:0000256" key="3">
    <source>
        <dbReference type="ARBA" id="ARBA00022448"/>
    </source>
</evidence>
<reference evidence="9 10" key="1">
    <citation type="submission" date="2019-05" db="EMBL/GenBank/DDBJ databases">
        <title>We sequenced the genome of Paenibacillus hemerocallicola KCTC 33185 for further insight into its adaptation and study the phylogeny of Paenibacillus.</title>
        <authorList>
            <person name="Narsing Rao M.P."/>
        </authorList>
    </citation>
    <scope>NUCLEOTIDE SEQUENCE [LARGE SCALE GENOMIC DNA]</scope>
    <source>
        <strain evidence="9 10">KCTC 33185</strain>
    </source>
</reference>
<keyword evidence="7" id="KW-0804">Transcription</keyword>
<evidence type="ECO:0000256" key="4">
    <source>
        <dbReference type="ARBA" id="ARBA00022729"/>
    </source>
</evidence>
<accession>A0A5C4T2Z1</accession>
<dbReference type="Gene3D" id="1.10.10.10">
    <property type="entry name" value="Winged helix-like DNA-binding domain superfamily/Winged helix DNA-binding domain"/>
    <property type="match status" value="1"/>
</dbReference>
<dbReference type="PRINTS" id="PR00035">
    <property type="entry name" value="HTHGNTR"/>
</dbReference>
<dbReference type="SMART" id="SM00345">
    <property type="entry name" value="HTH_GNTR"/>
    <property type="match status" value="1"/>
</dbReference>
<dbReference type="InterPro" id="IPR050490">
    <property type="entry name" value="Bact_solute-bd_prot1"/>
</dbReference>
<dbReference type="InterPro" id="IPR036390">
    <property type="entry name" value="WH_DNA-bd_sf"/>
</dbReference>
<dbReference type="CDD" id="cd07377">
    <property type="entry name" value="WHTH_GntR"/>
    <property type="match status" value="1"/>
</dbReference>
<comment type="caution">
    <text evidence="9">The sequence shown here is derived from an EMBL/GenBank/DDBJ whole genome shotgun (WGS) entry which is preliminary data.</text>
</comment>
<dbReference type="GO" id="GO:0030313">
    <property type="term" value="C:cell envelope"/>
    <property type="evidence" value="ECO:0007669"/>
    <property type="project" value="UniProtKB-SubCell"/>
</dbReference>
<keyword evidence="10" id="KW-1185">Reference proteome</keyword>
<dbReference type="AlphaFoldDB" id="A0A5C4T2Z1"/>
<evidence type="ECO:0000259" key="8">
    <source>
        <dbReference type="PROSITE" id="PS50949"/>
    </source>
</evidence>
<dbReference type="Pfam" id="PF01547">
    <property type="entry name" value="SBP_bac_1"/>
    <property type="match status" value="1"/>
</dbReference>
<keyword evidence="5" id="KW-0805">Transcription regulation</keyword>
<keyword evidence="6" id="KW-0238">DNA-binding</keyword>
<keyword evidence="4" id="KW-0732">Signal</keyword>
<evidence type="ECO:0000313" key="10">
    <source>
        <dbReference type="Proteomes" id="UP000307943"/>
    </source>
</evidence>
<dbReference type="SUPFAM" id="SSF53850">
    <property type="entry name" value="Periplasmic binding protein-like II"/>
    <property type="match status" value="1"/>
</dbReference>
<comment type="similarity">
    <text evidence="2">Belongs to the bacterial solute-binding protein 1 family.</text>
</comment>
<evidence type="ECO:0000256" key="2">
    <source>
        <dbReference type="ARBA" id="ARBA00008520"/>
    </source>
</evidence>
<dbReference type="InterPro" id="IPR006059">
    <property type="entry name" value="SBP"/>
</dbReference>
<evidence type="ECO:0000313" key="9">
    <source>
        <dbReference type="EMBL" id="TNJ62647.1"/>
    </source>
</evidence>
<sequence length="464" mass="52430">MRASSQKYARLLHELKLMIVGGELRKGDYMPSENTLVRQFGVSRPTVRKAVAELADQGLLDTIPGKGSVVRGLECSELQVTVLNLYWYMPSHEYPLIRKIVSRFNDEHTHIQVRLVPFQSESTPSIYAGYRSGNSRDHKPDLMSITNRFMMELRSEPIHTILRPLDGRDVNEHVYPFLWKANVHDGRLYAAPITFSPVMLLYNKSMFDQEGISYPDIGWKWDDLAAAASRLTRRADDGTIQYGFAFSPSFFRWPLFFLQAGGRFVRNGDACQTGQEDNAGIRFILDLLYKHQSAPLLLRSVGLSEQLFQKGKAGMILSTFYLSEQQNRSDAFEWGAAKFPAGAVDKSLAISTSIGISAECAHVQEALTFIRYVLSKPIQAYIKANGTTLPAAPEVAESAQYPHSAFRGSGYYTFKETLSDIELVHALGLDFSQVNELTTAMEMVWCRTETFERVWRSFLRANES</sequence>
<dbReference type="PANTHER" id="PTHR43649:SF31">
    <property type="entry name" value="SN-GLYCEROL-3-PHOSPHATE-BINDING PERIPLASMIC PROTEIN UGPB"/>
    <property type="match status" value="1"/>
</dbReference>
<dbReference type="GO" id="GO:0003677">
    <property type="term" value="F:DNA binding"/>
    <property type="evidence" value="ECO:0007669"/>
    <property type="project" value="UniProtKB-KW"/>
</dbReference>
<name>A0A5C4T2Z1_9BACL</name>
<dbReference type="Gene3D" id="3.40.190.10">
    <property type="entry name" value="Periplasmic binding protein-like II"/>
    <property type="match status" value="1"/>
</dbReference>
<dbReference type="Proteomes" id="UP000307943">
    <property type="component" value="Unassembled WGS sequence"/>
</dbReference>
<evidence type="ECO:0000256" key="5">
    <source>
        <dbReference type="ARBA" id="ARBA00023015"/>
    </source>
</evidence>
<dbReference type="SUPFAM" id="SSF46785">
    <property type="entry name" value="Winged helix' DNA-binding domain"/>
    <property type="match status" value="1"/>
</dbReference>
<dbReference type="PROSITE" id="PS50949">
    <property type="entry name" value="HTH_GNTR"/>
    <property type="match status" value="1"/>
</dbReference>
<dbReference type="GO" id="GO:0003700">
    <property type="term" value="F:DNA-binding transcription factor activity"/>
    <property type="evidence" value="ECO:0007669"/>
    <property type="project" value="InterPro"/>
</dbReference>
<evidence type="ECO:0000256" key="6">
    <source>
        <dbReference type="ARBA" id="ARBA00023125"/>
    </source>
</evidence>
<dbReference type="PANTHER" id="PTHR43649">
    <property type="entry name" value="ARABINOSE-BINDING PROTEIN-RELATED"/>
    <property type="match status" value="1"/>
</dbReference>
<comment type="subcellular location">
    <subcellularLocation>
        <location evidence="1">Cell envelope</location>
    </subcellularLocation>
</comment>
<organism evidence="9 10">
    <name type="scientific">Paenibacillus hemerocallicola</name>
    <dbReference type="NCBI Taxonomy" id="1172614"/>
    <lineage>
        <taxon>Bacteria</taxon>
        <taxon>Bacillati</taxon>
        <taxon>Bacillota</taxon>
        <taxon>Bacilli</taxon>
        <taxon>Bacillales</taxon>
        <taxon>Paenibacillaceae</taxon>
        <taxon>Paenibacillus</taxon>
    </lineage>
</organism>
<protein>
    <submittedName>
        <fullName evidence="9">Extracellular solute-binding protein</fullName>
    </submittedName>
</protein>
<proteinExistence type="inferred from homology"/>
<keyword evidence="3" id="KW-0813">Transport</keyword>
<dbReference type="EMBL" id="VDCQ01000055">
    <property type="protein sequence ID" value="TNJ62647.1"/>
    <property type="molecule type" value="Genomic_DNA"/>
</dbReference>
<feature type="domain" description="HTH gntR-type" evidence="8">
    <location>
        <begin position="5"/>
        <end position="73"/>
    </location>
</feature>
<dbReference type="InterPro" id="IPR036388">
    <property type="entry name" value="WH-like_DNA-bd_sf"/>
</dbReference>
<dbReference type="RefSeq" id="WP_139605834.1">
    <property type="nucleotide sequence ID" value="NZ_VDCQ01000055.1"/>
</dbReference>
<dbReference type="Pfam" id="PF00392">
    <property type="entry name" value="GntR"/>
    <property type="match status" value="1"/>
</dbReference>
<dbReference type="InterPro" id="IPR000524">
    <property type="entry name" value="Tscrpt_reg_HTH_GntR"/>
</dbReference>